<comment type="caution">
    <text evidence="2">The sequence shown here is derived from an EMBL/GenBank/DDBJ whole genome shotgun (WGS) entry which is preliminary data.</text>
</comment>
<dbReference type="Proteomes" id="UP000075683">
    <property type="component" value="Unassembled WGS sequence"/>
</dbReference>
<dbReference type="STRING" id="301148.B4135_2668"/>
<name>A0A150LW69_9BACI</name>
<feature type="region of interest" description="Disordered" evidence="1">
    <location>
        <begin position="12"/>
        <end position="37"/>
    </location>
</feature>
<protein>
    <submittedName>
        <fullName evidence="2">Uncharacterized protein</fullName>
    </submittedName>
</protein>
<evidence type="ECO:0000313" key="2">
    <source>
        <dbReference type="EMBL" id="KYD16159.1"/>
    </source>
</evidence>
<reference evidence="2 3" key="1">
    <citation type="submission" date="2016-01" db="EMBL/GenBank/DDBJ databases">
        <title>Draft Genome Sequences of Seven Thermophilic Sporeformers Isolated from Foods.</title>
        <authorList>
            <person name="Berendsen E.M."/>
            <person name="Wells-Bennik M.H."/>
            <person name="Krawcyk A.O."/>
            <person name="De Jong A."/>
            <person name="Holsappel S."/>
            <person name="Eijlander R.T."/>
            <person name="Kuipers O.P."/>
        </authorList>
    </citation>
    <scope>NUCLEOTIDE SEQUENCE [LARGE SCALE GENOMIC DNA]</scope>
    <source>
        <strain evidence="2 3">B4135</strain>
    </source>
</reference>
<dbReference type="AlphaFoldDB" id="A0A150LW69"/>
<evidence type="ECO:0000313" key="3">
    <source>
        <dbReference type="Proteomes" id="UP000075683"/>
    </source>
</evidence>
<dbReference type="EMBL" id="LQYT01000065">
    <property type="protein sequence ID" value="KYD16159.1"/>
    <property type="molecule type" value="Genomic_DNA"/>
</dbReference>
<sequence length="48" mass="4905">MGGKDLLRVCPFPGDGTASLHPGSPSALKSGDGRTEKNGLFNFGSLTI</sequence>
<proteinExistence type="predicted"/>
<organism evidence="2 3">
    <name type="scientific">Caldibacillus debilis</name>
    <dbReference type="NCBI Taxonomy" id="301148"/>
    <lineage>
        <taxon>Bacteria</taxon>
        <taxon>Bacillati</taxon>
        <taxon>Bacillota</taxon>
        <taxon>Bacilli</taxon>
        <taxon>Bacillales</taxon>
        <taxon>Bacillaceae</taxon>
        <taxon>Caldibacillus</taxon>
    </lineage>
</organism>
<gene>
    <name evidence="2" type="ORF">B4135_2668</name>
</gene>
<evidence type="ECO:0000256" key="1">
    <source>
        <dbReference type="SAM" id="MobiDB-lite"/>
    </source>
</evidence>
<accession>A0A150LW69</accession>